<reference evidence="6 7" key="1">
    <citation type="journal article" date="2017" name="BMC Genomics">
        <title>Chromosome level assembly and secondary metabolite potential of the parasitic fungus Cordyceps militaris.</title>
        <authorList>
            <person name="Kramer G.J."/>
            <person name="Nodwell J.R."/>
        </authorList>
    </citation>
    <scope>NUCLEOTIDE SEQUENCE [LARGE SCALE GENOMIC DNA]</scope>
    <source>
        <strain evidence="6 7">ATCC 34164</strain>
    </source>
</reference>
<feature type="domain" description="Aminoglycoside phosphotransferase" evidence="5">
    <location>
        <begin position="108"/>
        <end position="342"/>
    </location>
</feature>
<dbReference type="InterPro" id="IPR051678">
    <property type="entry name" value="AGP_Transferase"/>
</dbReference>
<dbReference type="SUPFAM" id="SSF118310">
    <property type="entry name" value="AN1-like Zinc finger"/>
    <property type="match status" value="1"/>
</dbReference>
<dbReference type="GO" id="GO:0008270">
    <property type="term" value="F:zinc ion binding"/>
    <property type="evidence" value="ECO:0007669"/>
    <property type="project" value="UniProtKB-KW"/>
</dbReference>
<dbReference type="InterPro" id="IPR011009">
    <property type="entry name" value="Kinase-like_dom_sf"/>
</dbReference>
<dbReference type="OrthoDB" id="4867637at2759"/>
<accession>A0A2H4SS70</accession>
<evidence type="ECO:0000259" key="4">
    <source>
        <dbReference type="Pfam" id="PF01428"/>
    </source>
</evidence>
<feature type="domain" description="AN1-type" evidence="4">
    <location>
        <begin position="8"/>
        <end position="45"/>
    </location>
</feature>
<dbReference type="Pfam" id="PF01428">
    <property type="entry name" value="zf-AN1"/>
    <property type="match status" value="1"/>
</dbReference>
<dbReference type="SUPFAM" id="SSF56112">
    <property type="entry name" value="Protein kinase-like (PK-like)"/>
    <property type="match status" value="1"/>
</dbReference>
<dbReference type="Pfam" id="PF01636">
    <property type="entry name" value="APH"/>
    <property type="match status" value="1"/>
</dbReference>
<evidence type="ECO:0000256" key="1">
    <source>
        <dbReference type="ARBA" id="ARBA00022723"/>
    </source>
</evidence>
<evidence type="ECO:0000259" key="5">
    <source>
        <dbReference type="Pfam" id="PF01636"/>
    </source>
</evidence>
<evidence type="ECO:0000256" key="2">
    <source>
        <dbReference type="ARBA" id="ARBA00022771"/>
    </source>
</evidence>
<dbReference type="PANTHER" id="PTHR21310">
    <property type="entry name" value="AMINOGLYCOSIDE PHOSPHOTRANSFERASE-RELATED-RELATED"/>
    <property type="match status" value="1"/>
</dbReference>
<keyword evidence="1" id="KW-0479">Metal-binding</keyword>
<dbReference type="Proteomes" id="UP000323067">
    <property type="component" value="Chromosome iii"/>
</dbReference>
<evidence type="ECO:0000313" key="7">
    <source>
        <dbReference type="Proteomes" id="UP000323067"/>
    </source>
</evidence>
<sequence>MEPRFFSCSVPDCERPSVRAIGGCDSCNRHLCSAHRSPSLHTCEEPLDDATYVSRIVAEIDCLCARINDAAVCQLASRLNRGKSCTIEHSSKVGVGALMGSANYHARIRFQDGSASWLLRVPRLTSFAVGLPVPLADYLIQSEYATLKFLETTTVPAPRAFGYGLCSNGTDHGIGVSFLLMEELPGTPWTGGGASTDEKAKIWGGLAEIMVELERHPFPKAGSLGFRSSKMDVCAVASDRFVVLTPEGPLASPTAYYTAFAEQYLALIADGQLYTEYPVNAYLVYRFLKDNAAQLAEQDEQAQSPGEFFLKHVDDKGDHLLVDDNLNITGIIDWQMARVVPRREAFGPSLVTADMNALCSGKVSLSADDVALVDALRQKGISTLPNSMVDEKVRRFFWGLALESKWSDALPLANAVLQVFGVDQDWTQWRETALKKYETDERLEGLVQRFGY</sequence>
<protein>
    <submittedName>
        <fullName evidence="6">Uncharacterized protein</fullName>
    </submittedName>
</protein>
<gene>
    <name evidence="6" type="ORF">A9K55_001261</name>
</gene>
<evidence type="ECO:0000256" key="3">
    <source>
        <dbReference type="ARBA" id="ARBA00022833"/>
    </source>
</evidence>
<dbReference type="InterPro" id="IPR035896">
    <property type="entry name" value="AN1-like_Znf"/>
</dbReference>
<evidence type="ECO:0000313" key="6">
    <source>
        <dbReference type="EMBL" id="ATY65939.1"/>
    </source>
</evidence>
<dbReference type="VEuPathDB" id="FungiDB:A9K55_001261"/>
<keyword evidence="2" id="KW-0863">Zinc-finger</keyword>
<name>A0A2H4SS70_CORMI</name>
<dbReference type="VEuPathDB" id="FungiDB:CCM_08324"/>
<organism evidence="6 7">
    <name type="scientific">Cordyceps militaris</name>
    <name type="common">Caterpillar fungus</name>
    <name type="synonym">Clavaria militaris</name>
    <dbReference type="NCBI Taxonomy" id="73501"/>
    <lineage>
        <taxon>Eukaryota</taxon>
        <taxon>Fungi</taxon>
        <taxon>Dikarya</taxon>
        <taxon>Ascomycota</taxon>
        <taxon>Pezizomycotina</taxon>
        <taxon>Sordariomycetes</taxon>
        <taxon>Hypocreomycetidae</taxon>
        <taxon>Hypocreales</taxon>
        <taxon>Cordycipitaceae</taxon>
        <taxon>Cordyceps</taxon>
    </lineage>
</organism>
<dbReference type="Gene3D" id="4.10.1110.10">
    <property type="entry name" value="AN1-like Zinc finger"/>
    <property type="match status" value="1"/>
</dbReference>
<dbReference type="AlphaFoldDB" id="A0A2H4SS70"/>
<dbReference type="Gene3D" id="3.90.1200.10">
    <property type="match status" value="1"/>
</dbReference>
<dbReference type="EMBL" id="CP023326">
    <property type="protein sequence ID" value="ATY65939.1"/>
    <property type="molecule type" value="Genomic_DNA"/>
</dbReference>
<keyword evidence="3" id="KW-0862">Zinc</keyword>
<dbReference type="InterPro" id="IPR002575">
    <property type="entry name" value="Aminoglycoside_PTrfase"/>
</dbReference>
<proteinExistence type="predicted"/>
<dbReference type="InterPro" id="IPR000058">
    <property type="entry name" value="Znf_AN1"/>
</dbReference>
<dbReference type="PANTHER" id="PTHR21310:SF15">
    <property type="entry name" value="AMINOGLYCOSIDE PHOSPHOTRANSFERASE DOMAIN-CONTAINING PROTEIN"/>
    <property type="match status" value="1"/>
</dbReference>